<dbReference type="EMBL" id="WJQU01000003">
    <property type="protein sequence ID" value="KAJ6639322.1"/>
    <property type="molecule type" value="Genomic_DNA"/>
</dbReference>
<organism evidence="3 4">
    <name type="scientific">Pseudolycoriella hygida</name>
    <dbReference type="NCBI Taxonomy" id="35572"/>
    <lineage>
        <taxon>Eukaryota</taxon>
        <taxon>Metazoa</taxon>
        <taxon>Ecdysozoa</taxon>
        <taxon>Arthropoda</taxon>
        <taxon>Hexapoda</taxon>
        <taxon>Insecta</taxon>
        <taxon>Pterygota</taxon>
        <taxon>Neoptera</taxon>
        <taxon>Endopterygota</taxon>
        <taxon>Diptera</taxon>
        <taxon>Nematocera</taxon>
        <taxon>Sciaroidea</taxon>
        <taxon>Sciaridae</taxon>
        <taxon>Pseudolycoriella</taxon>
    </lineage>
</organism>
<evidence type="ECO:0000256" key="1">
    <source>
        <dbReference type="SAM" id="MobiDB-lite"/>
    </source>
</evidence>
<accession>A0A9Q0MWJ7</accession>
<keyword evidence="2" id="KW-0472">Membrane</keyword>
<keyword evidence="2" id="KW-0812">Transmembrane</keyword>
<reference evidence="3" key="1">
    <citation type="submission" date="2022-07" db="EMBL/GenBank/DDBJ databases">
        <authorList>
            <person name="Trinca V."/>
            <person name="Uliana J.V.C."/>
            <person name="Torres T.T."/>
            <person name="Ward R.J."/>
            <person name="Monesi N."/>
        </authorList>
    </citation>
    <scope>NUCLEOTIDE SEQUENCE</scope>
    <source>
        <strain evidence="3">HSMRA1968</strain>
        <tissue evidence="3">Whole embryos</tissue>
    </source>
</reference>
<feature type="region of interest" description="Disordered" evidence="1">
    <location>
        <begin position="233"/>
        <end position="252"/>
    </location>
</feature>
<evidence type="ECO:0000313" key="4">
    <source>
        <dbReference type="Proteomes" id="UP001151699"/>
    </source>
</evidence>
<protein>
    <submittedName>
        <fullName evidence="3">Uncharacterized protein</fullName>
    </submittedName>
</protein>
<keyword evidence="4" id="KW-1185">Reference proteome</keyword>
<dbReference type="AlphaFoldDB" id="A0A9Q0MWJ7"/>
<proteinExistence type="predicted"/>
<gene>
    <name evidence="3" type="ORF">Bhyg_12066</name>
</gene>
<name>A0A9Q0MWJ7_9DIPT</name>
<evidence type="ECO:0000256" key="2">
    <source>
        <dbReference type="SAM" id="Phobius"/>
    </source>
</evidence>
<feature type="transmembrane region" description="Helical" evidence="2">
    <location>
        <begin position="29"/>
        <end position="47"/>
    </location>
</feature>
<dbReference type="Proteomes" id="UP001151699">
    <property type="component" value="Chromosome X"/>
</dbReference>
<keyword evidence="2" id="KW-1133">Transmembrane helix</keyword>
<evidence type="ECO:0000313" key="3">
    <source>
        <dbReference type="EMBL" id="KAJ6639322.1"/>
    </source>
</evidence>
<sequence length="574" mass="61899">MEDIVAPVVRTATPNVLADRDDTTHEETFSFTAGVLFIVLLILWVLVKLYARLDKPSESVQQPPLVVNDATQINFSGNSAKSSSITSSASLKTTRILKSGNNLVVAPSDNPSVLSNMDSSATPGADEIVNRWAAGVQGAHIGNLKSQLHNTNVNESLVISGATNHTRSELVNDEEKCKNGTVGVNNVETTTASSRAPTSVNYQANNLPGWLTNPKTQNSLSYPWEHLLQEASKESNNRQLDPRSTFKTHATSSMSHRDIRYVDAQENYSFPSSPVSTTNQNCTLVTTSNYQLSGGEQSGVHNHSQLMGAMEQSITNDTLFGQSYINGQTNQNIELCHPNQQQHICFSQSTLCGRSHPQSVNAMSVANIGNHQQPFGANVLANQMKSTVTTATVQSHSFGKTGIPQPVVASQQSFLSANQSQVSSIGQQQLFVASQPQLFSGTQSLHPLNRIHGPTASQSFTMRQPHSISQLVNSQPSSNESFAYRQPVMNTSNYISSSQPISAYQVMGLAGGFDQSYADGNMVAMNQSAVANKSSGIITTISNKNYGNKVVVMEACVRHYDDHANGALVPRLGA</sequence>
<comment type="caution">
    <text evidence="3">The sequence shown here is derived from an EMBL/GenBank/DDBJ whole genome shotgun (WGS) entry which is preliminary data.</text>
</comment>